<feature type="region of interest" description="Disordered" evidence="6">
    <location>
        <begin position="260"/>
        <end position="288"/>
    </location>
</feature>
<feature type="compositionally biased region" description="Polar residues" evidence="6">
    <location>
        <begin position="574"/>
        <end position="586"/>
    </location>
</feature>
<evidence type="ECO:0000259" key="9">
    <source>
        <dbReference type="PROSITE" id="PS51294"/>
    </source>
</evidence>
<feature type="region of interest" description="Disordered" evidence="6">
    <location>
        <begin position="719"/>
        <end position="746"/>
    </location>
</feature>
<proteinExistence type="predicted"/>
<dbReference type="Pfam" id="PF00249">
    <property type="entry name" value="Myb_DNA-binding"/>
    <property type="match status" value="1"/>
</dbReference>
<evidence type="ECO:0000256" key="5">
    <source>
        <dbReference type="ARBA" id="ARBA00023242"/>
    </source>
</evidence>
<evidence type="ECO:0000259" key="8">
    <source>
        <dbReference type="PROSITE" id="PS51293"/>
    </source>
</evidence>
<comment type="subcellular location">
    <subcellularLocation>
        <location evidence="1">Nucleus</location>
    </subcellularLocation>
</comment>
<protein>
    <submittedName>
        <fullName evidence="10">Uncharacterized protein</fullName>
    </submittedName>
</protein>
<sequence length="856" mass="93203">MLLHRLRCGAHGRWCGGFLSEISAEVSAHVYADGLLKHRFIQKACTIMSASPAVVVPQDGENQLTNWSKSSELCDNLPSLSKLEKETLRLGDDNKTKVRKPYTITKQRERWTEEEHERFLEALKLYGRAWRQIEEHVGTKTAVQIRSHAQKFFSKLEREGSSGSSKGLISEIDIPPPRPKRKPAHPYPRKGISLSSYSTRRQLRSPQTSARKSSGCDVSLQIDDAIMEANKSPLSSTPETNDQHPLCTVSEKILSPGFCQQPHKQGTEEVESDSFRNESQETTKLSRTTCAESELNSAQKVAANQPNSSMPCHNNILPFGMYGPHMALPYFHPMHSLAAFPNAALLLNTVLKSTCQSQKQEDAPDLASLAAAHAQLGNSLMPWLNQNPIAIAAATATTPWTGLGPPPQPPLHLPLRPPLDGLNAESPSALAAAITAAAAASFADMSAWIAFHRAYKHPPNAPEVRSLFKPNPVVHSDIAEDQQQQGLTNSSEGSKNGVTVNGQTSSEEHDASTAAGMQETTPYPIADNHSLPSGGHSQSNLCRYEEETSKNQENKGHSSTDNSCNVKKEKRRNGFSSVSGNGLLVQSTNGLQKSTYITMNGKMLERLRTADMNSDQVEFSPSMYQGNSPKSGKSVKENKGNGEGCAYKGSLDREECAYKEKINGSLDAFTTSVHVIDCTVEEQSGSSAGKNKDCVASESITNTANMEIQVPRPRECISSCGSTEDDKDKENNGHMKSSKTPNEGVQECGASRYIDDSGSEIIPCEKGGKFLVQTCLKRWQGGKIMLTHTRTNEKSASKAVCGDPMDDDSESMDISLINGNKQGVSLIKADNLKGLKASRSGSSKYSGHGFVPYRRD</sequence>
<keyword evidence="3" id="KW-0238">DNA-binding</keyword>
<evidence type="ECO:0000313" key="11">
    <source>
        <dbReference type="Proteomes" id="UP000886520"/>
    </source>
</evidence>
<dbReference type="GO" id="GO:0010468">
    <property type="term" value="P:regulation of gene expression"/>
    <property type="evidence" value="ECO:0007669"/>
    <property type="project" value="UniProtKB-ARBA"/>
</dbReference>
<dbReference type="InterPro" id="IPR001005">
    <property type="entry name" value="SANT/Myb"/>
</dbReference>
<name>A0A9D4ZTV9_ADICA</name>
<dbReference type="CDD" id="cd00167">
    <property type="entry name" value="SANT"/>
    <property type="match status" value="1"/>
</dbReference>
<dbReference type="GO" id="GO:0005634">
    <property type="term" value="C:nucleus"/>
    <property type="evidence" value="ECO:0007669"/>
    <property type="project" value="UniProtKB-SubCell"/>
</dbReference>
<dbReference type="SUPFAM" id="SSF46689">
    <property type="entry name" value="Homeodomain-like"/>
    <property type="match status" value="1"/>
</dbReference>
<dbReference type="InterPro" id="IPR006447">
    <property type="entry name" value="Myb_dom_plants"/>
</dbReference>
<organism evidence="10 11">
    <name type="scientific">Adiantum capillus-veneris</name>
    <name type="common">Maidenhair fern</name>
    <dbReference type="NCBI Taxonomy" id="13818"/>
    <lineage>
        <taxon>Eukaryota</taxon>
        <taxon>Viridiplantae</taxon>
        <taxon>Streptophyta</taxon>
        <taxon>Embryophyta</taxon>
        <taxon>Tracheophyta</taxon>
        <taxon>Polypodiopsida</taxon>
        <taxon>Polypodiidae</taxon>
        <taxon>Polypodiales</taxon>
        <taxon>Pteridineae</taxon>
        <taxon>Pteridaceae</taxon>
        <taxon>Vittarioideae</taxon>
        <taxon>Adiantum</taxon>
    </lineage>
</organism>
<gene>
    <name evidence="10" type="ORF">GOP47_0001274</name>
</gene>
<keyword evidence="2" id="KW-0805">Transcription regulation</keyword>
<dbReference type="FunFam" id="1.10.10.60:FF:000023">
    <property type="entry name" value="protein REVEILLE 6 isoform X1"/>
    <property type="match status" value="1"/>
</dbReference>
<dbReference type="Gene3D" id="1.10.10.60">
    <property type="entry name" value="Homeodomain-like"/>
    <property type="match status" value="1"/>
</dbReference>
<feature type="domain" description="HTH myb-type" evidence="9">
    <location>
        <begin position="103"/>
        <end position="157"/>
    </location>
</feature>
<evidence type="ECO:0000256" key="3">
    <source>
        <dbReference type="ARBA" id="ARBA00023125"/>
    </source>
</evidence>
<dbReference type="GO" id="GO:0003677">
    <property type="term" value="F:DNA binding"/>
    <property type="evidence" value="ECO:0007669"/>
    <property type="project" value="UniProtKB-KW"/>
</dbReference>
<feature type="compositionally biased region" description="Basic and acidic residues" evidence="6">
    <location>
        <begin position="724"/>
        <end position="733"/>
    </location>
</feature>
<accession>A0A9D4ZTV9</accession>
<dbReference type="InterPro" id="IPR009057">
    <property type="entry name" value="Homeodomain-like_sf"/>
</dbReference>
<feature type="region of interest" description="Disordered" evidence="6">
    <location>
        <begin position="156"/>
        <end position="216"/>
    </location>
</feature>
<keyword evidence="11" id="KW-1185">Reference proteome</keyword>
<dbReference type="InterPro" id="IPR017884">
    <property type="entry name" value="SANT_dom"/>
</dbReference>
<evidence type="ECO:0000313" key="10">
    <source>
        <dbReference type="EMBL" id="KAI5085105.1"/>
    </source>
</evidence>
<evidence type="ECO:0000256" key="6">
    <source>
        <dbReference type="SAM" id="MobiDB-lite"/>
    </source>
</evidence>
<feature type="compositionally biased region" description="Polar residues" evidence="6">
    <location>
        <begin position="482"/>
        <end position="505"/>
    </location>
</feature>
<feature type="compositionally biased region" description="Basic and acidic residues" evidence="6">
    <location>
        <begin position="545"/>
        <end position="558"/>
    </location>
</feature>
<evidence type="ECO:0000259" key="7">
    <source>
        <dbReference type="PROSITE" id="PS50090"/>
    </source>
</evidence>
<dbReference type="NCBIfam" id="TIGR01557">
    <property type="entry name" value="myb_SHAQKYF"/>
    <property type="match status" value="1"/>
</dbReference>
<keyword evidence="5" id="KW-0539">Nucleus</keyword>
<dbReference type="AlphaFoldDB" id="A0A9D4ZTV9"/>
<reference evidence="10" key="1">
    <citation type="submission" date="2021-01" db="EMBL/GenBank/DDBJ databases">
        <title>Adiantum capillus-veneris genome.</title>
        <authorList>
            <person name="Fang Y."/>
            <person name="Liao Q."/>
        </authorList>
    </citation>
    <scope>NUCLEOTIDE SEQUENCE</scope>
    <source>
        <strain evidence="10">H3</strain>
        <tissue evidence="10">Leaf</tissue>
    </source>
</reference>
<feature type="region of interest" description="Disordered" evidence="6">
    <location>
        <begin position="618"/>
        <end position="642"/>
    </location>
</feature>
<dbReference type="PANTHER" id="PTHR12802">
    <property type="entry name" value="SWI/SNF COMPLEX-RELATED"/>
    <property type="match status" value="1"/>
</dbReference>
<feature type="domain" description="Myb-like" evidence="7">
    <location>
        <begin position="103"/>
        <end position="153"/>
    </location>
</feature>
<dbReference type="PROSITE" id="PS51293">
    <property type="entry name" value="SANT"/>
    <property type="match status" value="1"/>
</dbReference>
<feature type="region of interest" description="Disordered" evidence="6">
    <location>
        <begin position="837"/>
        <end position="856"/>
    </location>
</feature>
<comment type="caution">
    <text evidence="10">The sequence shown here is derived from an EMBL/GenBank/DDBJ whole genome shotgun (WGS) entry which is preliminary data.</text>
</comment>
<feature type="compositionally biased region" description="Polar residues" evidence="6">
    <location>
        <begin position="618"/>
        <end position="631"/>
    </location>
</feature>
<feature type="compositionally biased region" description="Polar residues" evidence="6">
    <location>
        <begin position="734"/>
        <end position="743"/>
    </location>
</feature>
<dbReference type="Proteomes" id="UP000886520">
    <property type="component" value="Chromosome 1"/>
</dbReference>
<evidence type="ECO:0000256" key="2">
    <source>
        <dbReference type="ARBA" id="ARBA00023015"/>
    </source>
</evidence>
<feature type="domain" description="SANT" evidence="8">
    <location>
        <begin position="106"/>
        <end position="157"/>
    </location>
</feature>
<feature type="region of interest" description="Disordered" evidence="6">
    <location>
        <begin position="482"/>
        <end position="515"/>
    </location>
</feature>
<keyword evidence="4" id="KW-0804">Transcription</keyword>
<feature type="compositionally biased region" description="Polar residues" evidence="6">
    <location>
        <begin position="193"/>
        <end position="212"/>
    </location>
</feature>
<dbReference type="PANTHER" id="PTHR12802:SF155">
    <property type="entry name" value="DEUBIQUITINASE MYSM1"/>
    <property type="match status" value="1"/>
</dbReference>
<evidence type="ECO:0000256" key="4">
    <source>
        <dbReference type="ARBA" id="ARBA00023163"/>
    </source>
</evidence>
<dbReference type="EMBL" id="JABFUD020000001">
    <property type="protein sequence ID" value="KAI5085105.1"/>
    <property type="molecule type" value="Genomic_DNA"/>
</dbReference>
<evidence type="ECO:0000256" key="1">
    <source>
        <dbReference type="ARBA" id="ARBA00004123"/>
    </source>
</evidence>
<feature type="compositionally biased region" description="Basic residues" evidence="6">
    <location>
        <begin position="178"/>
        <end position="188"/>
    </location>
</feature>
<feature type="region of interest" description="Disordered" evidence="6">
    <location>
        <begin position="520"/>
        <end position="539"/>
    </location>
</feature>
<dbReference type="SMART" id="SM00717">
    <property type="entry name" value="SANT"/>
    <property type="match status" value="1"/>
</dbReference>
<dbReference type="PROSITE" id="PS50090">
    <property type="entry name" value="MYB_LIKE"/>
    <property type="match status" value="1"/>
</dbReference>
<dbReference type="PROSITE" id="PS51294">
    <property type="entry name" value="HTH_MYB"/>
    <property type="match status" value="1"/>
</dbReference>
<dbReference type="InterPro" id="IPR017930">
    <property type="entry name" value="Myb_dom"/>
</dbReference>
<dbReference type="OrthoDB" id="118550at2759"/>
<feature type="region of interest" description="Disordered" evidence="6">
    <location>
        <begin position="545"/>
        <end position="586"/>
    </location>
</feature>